<proteinExistence type="predicted"/>
<protein>
    <recommendedName>
        <fullName evidence="4">DUF659 domain-containing protein</fullName>
    </recommendedName>
</protein>
<comment type="caution">
    <text evidence="2">The sequence shown here is derived from an EMBL/GenBank/DDBJ whole genome shotgun (WGS) entry which is preliminary data.</text>
</comment>
<dbReference type="Gramene" id="GBG87386">
    <property type="protein sequence ID" value="GBG87386"/>
    <property type="gene ID" value="CBR_g45443"/>
</dbReference>
<organism evidence="2 3">
    <name type="scientific">Chara braunii</name>
    <name type="common">Braun's stonewort</name>
    <dbReference type="NCBI Taxonomy" id="69332"/>
    <lineage>
        <taxon>Eukaryota</taxon>
        <taxon>Viridiplantae</taxon>
        <taxon>Streptophyta</taxon>
        <taxon>Charophyceae</taxon>
        <taxon>Charales</taxon>
        <taxon>Characeae</taxon>
        <taxon>Chara</taxon>
    </lineage>
</organism>
<sequence>MTGETQSRPQERDPVEEVQEFLDETARQAEAGGVEEGGGTGTTPDLSGAEVVMTTRGSSVDDHHDGDARGRAGKRPVESGVEGVPQACNRQRQFRLDEVYDQDAQAGFRDTVLQWVYDSGIPFAAFRRHSWLRHRAVDRHASQSPVSLSIVQGHWDDGIVDQRGKFTRILREVRSLFESVGATVFSNGRQSRDARPIVNFLTAAKRGALIYAIVHRDGSVPEKTQIVLRRWKVILRFFPPKDVLAICTDSASNYTSPAKLLAEDSDLQIRHIAWLPCHPVPGSMGSTGRPVPPFLAQRSPRYRCHIADRRAVDVHRGSGRCRTDRTQSRPHERDLVKEVQEFLDEEARQAEAGGVKEGEGTDTTPDLSGEEVVMTAQGRSVADHHKGHSRGRAGKSRFLAQRSPRCRYHIADRRVVDVHRRSGRGSTSGIQSRSQERDPVEEVQEFLDEEARQAEVRDVEEGGGTSTTPNLSGEELVMTARGSSAADHHEGDARGRAGKRSVESGNEGVRQARKR</sequence>
<feature type="compositionally biased region" description="Basic and acidic residues" evidence="1">
    <location>
        <begin position="486"/>
        <end position="495"/>
    </location>
</feature>
<name>A0A388LYK8_CHABU</name>
<keyword evidence="3" id="KW-1185">Reference proteome</keyword>
<reference evidence="2 3" key="1">
    <citation type="journal article" date="2018" name="Cell">
        <title>The Chara Genome: Secondary Complexity and Implications for Plant Terrestrialization.</title>
        <authorList>
            <person name="Nishiyama T."/>
            <person name="Sakayama H."/>
            <person name="Vries J.D."/>
            <person name="Buschmann H."/>
            <person name="Saint-Marcoux D."/>
            <person name="Ullrich K.K."/>
            <person name="Haas F.B."/>
            <person name="Vanderstraeten L."/>
            <person name="Becker D."/>
            <person name="Lang D."/>
            <person name="Vosolsobe S."/>
            <person name="Rombauts S."/>
            <person name="Wilhelmsson P.K.I."/>
            <person name="Janitza P."/>
            <person name="Kern R."/>
            <person name="Heyl A."/>
            <person name="Rumpler F."/>
            <person name="Villalobos L.I.A.C."/>
            <person name="Clay J.M."/>
            <person name="Skokan R."/>
            <person name="Toyoda A."/>
            <person name="Suzuki Y."/>
            <person name="Kagoshima H."/>
            <person name="Schijlen E."/>
            <person name="Tajeshwar N."/>
            <person name="Catarino B."/>
            <person name="Hetherington A.J."/>
            <person name="Saltykova A."/>
            <person name="Bonnot C."/>
            <person name="Breuninger H."/>
            <person name="Symeonidi A."/>
            <person name="Radhakrishnan G.V."/>
            <person name="Van Nieuwerburgh F."/>
            <person name="Deforce D."/>
            <person name="Chang C."/>
            <person name="Karol K.G."/>
            <person name="Hedrich R."/>
            <person name="Ulvskov P."/>
            <person name="Glockner G."/>
            <person name="Delwiche C.F."/>
            <person name="Petrasek J."/>
            <person name="Van de Peer Y."/>
            <person name="Friml J."/>
            <person name="Beilby M."/>
            <person name="Dolan L."/>
            <person name="Kohara Y."/>
            <person name="Sugano S."/>
            <person name="Fujiyama A."/>
            <person name="Delaux P.-M."/>
            <person name="Quint M."/>
            <person name="TheiBen G."/>
            <person name="Hagemann M."/>
            <person name="Harholt J."/>
            <person name="Dunand C."/>
            <person name="Zachgo S."/>
            <person name="Langdale J."/>
            <person name="Maumus F."/>
            <person name="Straeten D.V.D."/>
            <person name="Gould S.B."/>
            <person name="Rensing S.A."/>
        </authorList>
    </citation>
    <scope>NUCLEOTIDE SEQUENCE [LARGE SCALE GENOMIC DNA]</scope>
    <source>
        <strain evidence="2 3">S276</strain>
    </source>
</reference>
<feature type="compositionally biased region" description="Basic and acidic residues" evidence="1">
    <location>
        <begin position="59"/>
        <end position="70"/>
    </location>
</feature>
<accession>A0A388LYK8</accession>
<dbReference type="AlphaFoldDB" id="A0A388LYK8"/>
<gene>
    <name evidence="2" type="ORF">CBR_g45443</name>
</gene>
<dbReference type="Proteomes" id="UP000265515">
    <property type="component" value="Unassembled WGS sequence"/>
</dbReference>
<evidence type="ECO:0008006" key="4">
    <source>
        <dbReference type="Google" id="ProtNLM"/>
    </source>
</evidence>
<feature type="region of interest" description="Disordered" evidence="1">
    <location>
        <begin position="417"/>
        <end position="515"/>
    </location>
</feature>
<feature type="region of interest" description="Disordered" evidence="1">
    <location>
        <begin position="1"/>
        <end position="88"/>
    </location>
</feature>
<dbReference type="EMBL" id="BFEA01000610">
    <property type="protein sequence ID" value="GBG87386.1"/>
    <property type="molecule type" value="Genomic_DNA"/>
</dbReference>
<feature type="compositionally biased region" description="Basic residues" evidence="1">
    <location>
        <begin position="385"/>
        <end position="395"/>
    </location>
</feature>
<feature type="compositionally biased region" description="Basic and acidic residues" evidence="1">
    <location>
        <begin position="449"/>
        <end position="460"/>
    </location>
</feature>
<feature type="compositionally biased region" description="Polar residues" evidence="1">
    <location>
        <begin position="424"/>
        <end position="433"/>
    </location>
</feature>
<evidence type="ECO:0000256" key="1">
    <source>
        <dbReference type="SAM" id="MobiDB-lite"/>
    </source>
</evidence>
<evidence type="ECO:0000313" key="2">
    <source>
        <dbReference type="EMBL" id="GBG87386.1"/>
    </source>
</evidence>
<feature type="region of interest" description="Disordered" evidence="1">
    <location>
        <begin position="379"/>
        <end position="401"/>
    </location>
</feature>
<evidence type="ECO:0000313" key="3">
    <source>
        <dbReference type="Proteomes" id="UP000265515"/>
    </source>
</evidence>